<keyword evidence="2" id="KW-1185">Reference proteome</keyword>
<comment type="caution">
    <text evidence="1">The sequence shown here is derived from an EMBL/GenBank/DDBJ whole genome shotgun (WGS) entry which is preliminary data.</text>
</comment>
<proteinExistence type="predicted"/>
<dbReference type="Proteomes" id="UP000441523">
    <property type="component" value="Unassembled WGS sequence"/>
</dbReference>
<sequence>MQAFSEQLSCYVRSSQLAEMVVIRMIRVKATDDGTYTVYRGNFVLVSGLTRHQADLFSQQLSAKKDDK</sequence>
<evidence type="ECO:0000313" key="1">
    <source>
        <dbReference type="EMBL" id="KAB1069946.1"/>
    </source>
</evidence>
<gene>
    <name evidence="1" type="ORF">F6X51_24215</name>
</gene>
<dbReference type="RefSeq" id="WP_150966312.1">
    <property type="nucleotide sequence ID" value="NZ_VZZJ01000034.1"/>
</dbReference>
<dbReference type="EMBL" id="VZZJ01000034">
    <property type="protein sequence ID" value="KAB1069946.1"/>
    <property type="molecule type" value="Genomic_DNA"/>
</dbReference>
<organism evidence="1 2">
    <name type="scientific">Methylobacterium planeticum</name>
    <dbReference type="NCBI Taxonomy" id="2615211"/>
    <lineage>
        <taxon>Bacteria</taxon>
        <taxon>Pseudomonadati</taxon>
        <taxon>Pseudomonadota</taxon>
        <taxon>Alphaproteobacteria</taxon>
        <taxon>Hyphomicrobiales</taxon>
        <taxon>Methylobacteriaceae</taxon>
        <taxon>Methylobacterium</taxon>
    </lineage>
</organism>
<protein>
    <submittedName>
        <fullName evidence="1">Uncharacterized protein</fullName>
    </submittedName>
</protein>
<dbReference type="AlphaFoldDB" id="A0A6N6MLB8"/>
<reference evidence="1 2" key="1">
    <citation type="submission" date="2019-09" db="EMBL/GenBank/DDBJ databases">
        <title>YIM 132548 draft genome.</title>
        <authorList>
            <person name="Jiang L."/>
        </authorList>
    </citation>
    <scope>NUCLEOTIDE SEQUENCE [LARGE SCALE GENOMIC DNA]</scope>
    <source>
        <strain evidence="1 2">YIM 132548</strain>
    </source>
</reference>
<evidence type="ECO:0000313" key="2">
    <source>
        <dbReference type="Proteomes" id="UP000441523"/>
    </source>
</evidence>
<name>A0A6N6MLB8_9HYPH</name>
<accession>A0A6N6MLB8</accession>